<reference evidence="2" key="1">
    <citation type="submission" date="2023-10" db="EMBL/GenBank/DDBJ databases">
        <authorList>
            <person name="Chen Y."/>
            <person name="Shah S."/>
            <person name="Dougan E. K."/>
            <person name="Thang M."/>
            <person name="Chan C."/>
        </authorList>
    </citation>
    <scope>NUCLEOTIDE SEQUENCE [LARGE SCALE GENOMIC DNA]</scope>
</reference>
<sequence>MSEKEAQTLSLKAGDHAAAKYYDQLAKSLGAPKAQEVPLHQFRQQLAADVEQRERRLEHEFAKPTKSACRSLRLPLRPKLRPPPAKVDIKDLVEGKVDFATFFNLDSVLDVQRDVEDIELTAEDQKELQIRKSTMSEAIKERAPDLFKGALDASQKAREDHDKHKSRPTKKRNTEDGAK</sequence>
<evidence type="ECO:0008006" key="4">
    <source>
        <dbReference type="Google" id="ProtNLM"/>
    </source>
</evidence>
<evidence type="ECO:0000313" key="3">
    <source>
        <dbReference type="Proteomes" id="UP001189429"/>
    </source>
</evidence>
<dbReference type="Proteomes" id="UP001189429">
    <property type="component" value="Unassembled WGS sequence"/>
</dbReference>
<evidence type="ECO:0000256" key="1">
    <source>
        <dbReference type="SAM" id="MobiDB-lite"/>
    </source>
</evidence>
<feature type="non-terminal residue" evidence="2">
    <location>
        <position position="179"/>
    </location>
</feature>
<proteinExistence type="predicted"/>
<comment type="caution">
    <text evidence="2">The sequence shown here is derived from an EMBL/GenBank/DDBJ whole genome shotgun (WGS) entry which is preliminary data.</text>
</comment>
<organism evidence="2 3">
    <name type="scientific">Prorocentrum cordatum</name>
    <dbReference type="NCBI Taxonomy" id="2364126"/>
    <lineage>
        <taxon>Eukaryota</taxon>
        <taxon>Sar</taxon>
        <taxon>Alveolata</taxon>
        <taxon>Dinophyceae</taxon>
        <taxon>Prorocentrales</taxon>
        <taxon>Prorocentraceae</taxon>
        <taxon>Prorocentrum</taxon>
    </lineage>
</organism>
<gene>
    <name evidence="2" type="ORF">PCOR1329_LOCUS57158</name>
</gene>
<protein>
    <recommendedName>
        <fullName evidence="4">Ribosome biogenesis protein NOP53</fullName>
    </recommendedName>
</protein>
<accession>A0ABN9VDS8</accession>
<keyword evidence="3" id="KW-1185">Reference proteome</keyword>
<name>A0ABN9VDS8_9DINO</name>
<dbReference type="EMBL" id="CAUYUJ010017054">
    <property type="protein sequence ID" value="CAK0871266.1"/>
    <property type="molecule type" value="Genomic_DNA"/>
</dbReference>
<evidence type="ECO:0000313" key="2">
    <source>
        <dbReference type="EMBL" id="CAK0871266.1"/>
    </source>
</evidence>
<feature type="region of interest" description="Disordered" evidence="1">
    <location>
        <begin position="133"/>
        <end position="179"/>
    </location>
</feature>